<dbReference type="InterPro" id="IPR018448">
    <property type="entry name" value="TatB"/>
</dbReference>
<evidence type="ECO:0000256" key="11">
    <source>
        <dbReference type="SAM" id="Phobius"/>
    </source>
</evidence>
<dbReference type="NCBIfam" id="TIGR01410">
    <property type="entry name" value="tatB"/>
    <property type="match status" value="1"/>
</dbReference>
<comment type="caution">
    <text evidence="12">The sequence shown here is derived from an EMBL/GenBank/DDBJ whole genome shotgun (WGS) entry which is preliminary data.</text>
</comment>
<proteinExistence type="inferred from homology"/>
<gene>
    <name evidence="9 12" type="primary">tatB</name>
    <name evidence="12" type="ORF">H9751_06840</name>
</gene>
<evidence type="ECO:0000256" key="10">
    <source>
        <dbReference type="SAM" id="MobiDB-lite"/>
    </source>
</evidence>
<evidence type="ECO:0000256" key="8">
    <source>
        <dbReference type="ARBA" id="ARBA00023136"/>
    </source>
</evidence>
<dbReference type="Gene3D" id="1.20.5.3310">
    <property type="match status" value="1"/>
</dbReference>
<evidence type="ECO:0000256" key="3">
    <source>
        <dbReference type="ARBA" id="ARBA00022475"/>
    </source>
</evidence>
<comment type="subcellular location">
    <subcellularLocation>
        <location evidence="9">Cell membrane</location>
        <topology evidence="9">Single-pass membrane protein</topology>
    </subcellularLocation>
    <subcellularLocation>
        <location evidence="1">Membrane</location>
        <topology evidence="1">Single-pass membrane protein</topology>
    </subcellularLocation>
</comment>
<dbReference type="InterPro" id="IPR003369">
    <property type="entry name" value="TatA/B/E"/>
</dbReference>
<dbReference type="PRINTS" id="PR01506">
    <property type="entry name" value="TATBPROTEIN"/>
</dbReference>
<evidence type="ECO:0000313" key="13">
    <source>
        <dbReference type="Proteomes" id="UP000823858"/>
    </source>
</evidence>
<evidence type="ECO:0000313" key="12">
    <source>
        <dbReference type="EMBL" id="HJC85243.1"/>
    </source>
</evidence>
<keyword evidence="8 9" id="KW-0472">Membrane</keyword>
<dbReference type="GO" id="GO:0033281">
    <property type="term" value="C:TAT protein transport complex"/>
    <property type="evidence" value="ECO:0007669"/>
    <property type="project" value="UniProtKB-UniRule"/>
</dbReference>
<evidence type="ECO:0000256" key="2">
    <source>
        <dbReference type="ARBA" id="ARBA00022448"/>
    </source>
</evidence>
<keyword evidence="6 9" id="KW-1133">Transmembrane helix</keyword>
<name>A0A9D2TQ03_9CORY</name>
<keyword evidence="2 9" id="KW-0813">Transport</keyword>
<protein>
    <recommendedName>
        <fullName evidence="9">Sec-independent protein translocase protein TatB</fullName>
    </recommendedName>
</protein>
<feature type="compositionally biased region" description="Basic and acidic residues" evidence="10">
    <location>
        <begin position="122"/>
        <end position="136"/>
    </location>
</feature>
<dbReference type="EMBL" id="DWVP01000016">
    <property type="protein sequence ID" value="HJC85243.1"/>
    <property type="molecule type" value="Genomic_DNA"/>
</dbReference>
<comment type="similarity">
    <text evidence="9">Belongs to the TatB family.</text>
</comment>
<accession>A0A9D2TQ03</accession>
<dbReference type="GO" id="GO:0043953">
    <property type="term" value="P:protein transport by the Tat complex"/>
    <property type="evidence" value="ECO:0007669"/>
    <property type="project" value="UniProtKB-UniRule"/>
</dbReference>
<feature type="region of interest" description="Disordered" evidence="10">
    <location>
        <begin position="103"/>
        <end position="208"/>
    </location>
</feature>
<evidence type="ECO:0000256" key="9">
    <source>
        <dbReference type="HAMAP-Rule" id="MF_00237"/>
    </source>
</evidence>
<dbReference type="GO" id="GO:0008320">
    <property type="term" value="F:protein transmembrane transporter activity"/>
    <property type="evidence" value="ECO:0007669"/>
    <property type="project" value="UniProtKB-UniRule"/>
</dbReference>
<comment type="subunit">
    <text evidence="9">The Tat system comprises two distinct complexes: a TatABC complex, containing multiple copies of TatA, TatB and TatC subunits, and a separate TatA complex, containing only TatA subunits. Substrates initially bind to the TatABC complex, which probably triggers association of the separate TatA complex to form the active translocon.</text>
</comment>
<reference evidence="12" key="2">
    <citation type="submission" date="2021-04" db="EMBL/GenBank/DDBJ databases">
        <authorList>
            <person name="Gilroy R."/>
        </authorList>
    </citation>
    <scope>NUCLEOTIDE SEQUENCE</scope>
    <source>
        <strain evidence="12">ChiHjej13B12-4958</strain>
    </source>
</reference>
<evidence type="ECO:0000256" key="6">
    <source>
        <dbReference type="ARBA" id="ARBA00022989"/>
    </source>
</evidence>
<dbReference type="Pfam" id="PF02416">
    <property type="entry name" value="TatA_B_E"/>
    <property type="match status" value="1"/>
</dbReference>
<feature type="compositionally biased region" description="Low complexity" evidence="10">
    <location>
        <begin position="149"/>
        <end position="168"/>
    </location>
</feature>
<reference evidence="12" key="1">
    <citation type="journal article" date="2021" name="PeerJ">
        <title>Extensive microbial diversity within the chicken gut microbiome revealed by metagenomics and culture.</title>
        <authorList>
            <person name="Gilroy R."/>
            <person name="Ravi A."/>
            <person name="Getino M."/>
            <person name="Pursley I."/>
            <person name="Horton D.L."/>
            <person name="Alikhan N.F."/>
            <person name="Baker D."/>
            <person name="Gharbi K."/>
            <person name="Hall N."/>
            <person name="Watson M."/>
            <person name="Adriaenssens E.M."/>
            <person name="Foster-Nyarko E."/>
            <person name="Jarju S."/>
            <person name="Secka A."/>
            <person name="Antonio M."/>
            <person name="Oren A."/>
            <person name="Chaudhuri R.R."/>
            <person name="La Ragione R."/>
            <person name="Hildebrand F."/>
            <person name="Pallen M.J."/>
        </authorList>
    </citation>
    <scope>NUCLEOTIDE SEQUENCE</scope>
    <source>
        <strain evidence="12">ChiHjej13B12-4958</strain>
    </source>
</reference>
<evidence type="ECO:0000256" key="7">
    <source>
        <dbReference type="ARBA" id="ARBA00023010"/>
    </source>
</evidence>
<feature type="transmembrane region" description="Helical" evidence="11">
    <location>
        <begin position="6"/>
        <end position="22"/>
    </location>
</feature>
<evidence type="ECO:0000256" key="4">
    <source>
        <dbReference type="ARBA" id="ARBA00022692"/>
    </source>
</evidence>
<keyword evidence="4 9" id="KW-0812">Transmembrane</keyword>
<keyword evidence="5 9" id="KW-0653">Protein transport</keyword>
<evidence type="ECO:0000256" key="1">
    <source>
        <dbReference type="ARBA" id="ARBA00004167"/>
    </source>
</evidence>
<keyword evidence="7 9" id="KW-0811">Translocation</keyword>
<dbReference type="AlphaFoldDB" id="A0A9D2TQ03"/>
<dbReference type="Proteomes" id="UP000823858">
    <property type="component" value="Unassembled WGS sequence"/>
</dbReference>
<comment type="function">
    <text evidence="9">Part of the twin-arginine translocation (Tat) system that transports large folded proteins containing a characteristic twin-arginine motif in their signal peptide across membranes. Together with TatC, TatB is part of a receptor directly interacting with Tat signal peptides. TatB may form an oligomeric binding site that transiently accommodates folded Tat precursor proteins before their translocation.</text>
</comment>
<sequence length="208" mass="22737">MFSNIGWFEVLIILVVGIVVVGPERLPRMINDVKALLLAARRTVANARKEFDEDFGEDFEEFRKPLEQLNSVRRMGARGFITKTLLDDDDSMLTDLETSAREVTNAAKGTAEAVRHPGRALRAQEEADREQADRQAKNNQPTELPTERPTASATAPASDTGAAAVSAPTPGEVPDDPAIPERRVEVPQQDEAGVSRDWSNADGLDDAM</sequence>
<organism evidence="12 13">
    <name type="scientific">Candidatus Corynebacterium faecigallinarum</name>
    <dbReference type="NCBI Taxonomy" id="2838528"/>
    <lineage>
        <taxon>Bacteria</taxon>
        <taxon>Bacillati</taxon>
        <taxon>Actinomycetota</taxon>
        <taxon>Actinomycetes</taxon>
        <taxon>Mycobacteriales</taxon>
        <taxon>Corynebacteriaceae</taxon>
        <taxon>Corynebacterium</taxon>
    </lineage>
</organism>
<dbReference type="HAMAP" id="MF_00237">
    <property type="entry name" value="TatB"/>
    <property type="match status" value="1"/>
</dbReference>
<keyword evidence="3 9" id="KW-1003">Cell membrane</keyword>
<evidence type="ECO:0000256" key="5">
    <source>
        <dbReference type="ARBA" id="ARBA00022927"/>
    </source>
</evidence>